<dbReference type="NCBIfam" id="TIGR04056">
    <property type="entry name" value="OMP_RagA_SusC"/>
    <property type="match status" value="1"/>
</dbReference>
<keyword evidence="5 7" id="KW-0472">Membrane</keyword>
<evidence type="ECO:0000256" key="1">
    <source>
        <dbReference type="ARBA" id="ARBA00004571"/>
    </source>
</evidence>
<dbReference type="GO" id="GO:0015344">
    <property type="term" value="F:siderophore uptake transmembrane transporter activity"/>
    <property type="evidence" value="ECO:0007669"/>
    <property type="project" value="TreeGrafter"/>
</dbReference>
<keyword evidence="2 7" id="KW-0813">Transport</keyword>
<name>A0A2J6A2F0_BACT4</name>
<evidence type="ECO:0000256" key="5">
    <source>
        <dbReference type="ARBA" id="ARBA00023136"/>
    </source>
</evidence>
<comment type="similarity">
    <text evidence="7">Belongs to the TonB-dependent receptor family.</text>
</comment>
<evidence type="ECO:0000256" key="3">
    <source>
        <dbReference type="ARBA" id="ARBA00022452"/>
    </source>
</evidence>
<comment type="subcellular location">
    <subcellularLocation>
        <location evidence="1 7">Cell outer membrane</location>
        <topology evidence="1 7">Multi-pass membrane protein</topology>
    </subcellularLocation>
</comment>
<dbReference type="GO" id="GO:0044718">
    <property type="term" value="P:siderophore transmembrane transport"/>
    <property type="evidence" value="ECO:0007669"/>
    <property type="project" value="TreeGrafter"/>
</dbReference>
<evidence type="ECO:0000313" key="8">
    <source>
        <dbReference type="EMBL" id="KAB4487894.1"/>
    </source>
</evidence>
<dbReference type="Gene3D" id="2.170.130.10">
    <property type="entry name" value="TonB-dependent receptor, plug domain"/>
    <property type="match status" value="1"/>
</dbReference>
<protein>
    <submittedName>
        <fullName evidence="8">TonB-dependent receptor</fullName>
    </submittedName>
</protein>
<comment type="caution">
    <text evidence="8">The sequence shown here is derived from an EMBL/GenBank/DDBJ whole genome shotgun (WGS) entry which is preliminary data.</text>
</comment>
<keyword evidence="4 7" id="KW-0812">Transmembrane</keyword>
<dbReference type="Pfam" id="PF07715">
    <property type="entry name" value="Plug"/>
    <property type="match status" value="1"/>
</dbReference>
<dbReference type="InterPro" id="IPR023997">
    <property type="entry name" value="TonB-dep_OMP_SusC/RagA_CS"/>
</dbReference>
<dbReference type="PROSITE" id="PS52016">
    <property type="entry name" value="TONB_DEPENDENT_REC_3"/>
    <property type="match status" value="1"/>
</dbReference>
<dbReference type="SUPFAM" id="SSF56935">
    <property type="entry name" value="Porins"/>
    <property type="match status" value="1"/>
</dbReference>
<evidence type="ECO:0000256" key="7">
    <source>
        <dbReference type="PROSITE-ProRule" id="PRU01360"/>
    </source>
</evidence>
<dbReference type="InterPro" id="IPR037066">
    <property type="entry name" value="Plug_dom_sf"/>
</dbReference>
<evidence type="ECO:0000313" key="9">
    <source>
        <dbReference type="Proteomes" id="UP000436858"/>
    </source>
</evidence>
<organism evidence="8 9">
    <name type="scientific">Bacteroides thetaiotaomicron</name>
    <dbReference type="NCBI Taxonomy" id="818"/>
    <lineage>
        <taxon>Bacteria</taxon>
        <taxon>Pseudomonadati</taxon>
        <taxon>Bacteroidota</taxon>
        <taxon>Bacteroidia</taxon>
        <taxon>Bacteroidales</taxon>
        <taxon>Bacteroidaceae</taxon>
        <taxon>Bacteroides</taxon>
    </lineage>
</organism>
<dbReference type="DNASU" id="1075128"/>
<dbReference type="SUPFAM" id="SSF49464">
    <property type="entry name" value="Carboxypeptidase regulatory domain-like"/>
    <property type="match status" value="1"/>
</dbReference>
<dbReference type="PANTHER" id="PTHR30069:SF37">
    <property type="entry name" value="FERRIC VIBRIOBACTIN RECEPTOR VIUA"/>
    <property type="match status" value="1"/>
</dbReference>
<dbReference type="EMBL" id="WCRY01000001">
    <property type="protein sequence ID" value="KAB4487894.1"/>
    <property type="molecule type" value="Genomic_DNA"/>
</dbReference>
<dbReference type="Gene3D" id="2.40.170.20">
    <property type="entry name" value="TonB-dependent receptor, beta-barrel domain"/>
    <property type="match status" value="1"/>
</dbReference>
<dbReference type="InterPro" id="IPR036942">
    <property type="entry name" value="Beta-barrel_TonB_sf"/>
</dbReference>
<evidence type="ECO:0000256" key="4">
    <source>
        <dbReference type="ARBA" id="ARBA00022692"/>
    </source>
</evidence>
<dbReference type="OMA" id="PENYWGF"/>
<evidence type="ECO:0000256" key="2">
    <source>
        <dbReference type="ARBA" id="ARBA00022448"/>
    </source>
</evidence>
<dbReference type="Gene3D" id="2.60.40.1120">
    <property type="entry name" value="Carboxypeptidase-like, regulatory domain"/>
    <property type="match status" value="1"/>
</dbReference>
<sequence length="1142" mass="127337">MNKHIVLMKFKSSSFIKKVGVLLCFVAFALSANAQTRKVTGQIVDESGQPIIGATIRLQDATTGTITDIDGHFSLNVPDGKKVVISYIGYLKQVILPKGDTLKVILQEDNQKLDEVVVVGYGSMKQKNITGSVSTISAEELEDLPVSNLSEALQGMVNGLNVQLGSSRPGTNANEVYIRQNRTFTGISKDGGNSTPLIIIDDVIQLGTNGQPSMEQFNMLDPSEVESITVLRDASAAIYGSRAANGAILVKTKRGKKGVPVISYSGKFAVNDAVSHSKVLKGSAYGRFYNALAIGSNKASGYDDLDVLYSDMELAEMDNLNYDWLDKAGWKSAFQQTHTLNVTGGSERATYYAGATYFDQGANLGDQSYKRYTYRAGVDVRLTNDIKLSATVAGNEGKSDQIYTKGARFKLYGMSGSTEKSDYSALHHMPNHMPWSVTLSDENGQDQEYWLGPIENTYSSPSFNRDYVTSWNYFALNNSGSFSKNRSNSWNADISLTYEVPFVKGLSLRATYSSSHSSEATEQASFPYELAYVGGRMPADQHLVYTIPSSSFKTAIFDKNSTLSFKDKQAERRQMNFYVNYDRTFGQHSISAMASIERYESFYDSRDIEYADLAHDISDTYLGVGGPSIVGPDGKSALASDNTVTLKGESGSLSYLGRVAYSYADRYMLQFIFRSDASTKFAPENYWGFFPGISAGWIMSEESWFKRSLPWFEFLKVRASWGRTGRDNIKMWKWKEQYKMDLKGMQFGAESGKPGTSLIPQSSPNRNVKWDVSDKFNLGFDTRFFDGRLSAVFDFYYDINDNILNQFMASQPGIPVYAGGSYAEENFGRVDTYGGELSLTWRDKVGQVNYNIGMDFGLNGSRVKEWVPGLRYNKYPSSSSWEEGMSTYLPVWGFKVWKGTSNGDGILRTQDDINRYWSYLESYTPEGGQTKYLDKTSKDDLRPGMLAYQDLGGEMVNGVQQGPNGQIVLEQDYGKLCEKNKTYNVSTRLGASWKGLAISANIATSWGGVRFIDRASMGGNKSTMIWAPDSFWGDMFDEMYNPNGKYPNLGTESLISSSAIANSDFWMISTFRCYIRNLSVSYTLPKKWIAPLKMSAVRLNLTGNNLWDLYNPYPDHYRNMYDASSTDYPTLRTWSLGVNVTF</sequence>
<keyword evidence="8" id="KW-0675">Receptor</keyword>
<dbReference type="InterPro" id="IPR023996">
    <property type="entry name" value="TonB-dep_OMP_SusC/RagA"/>
</dbReference>
<dbReference type="Pfam" id="PF13715">
    <property type="entry name" value="CarbopepD_reg_2"/>
    <property type="match status" value="1"/>
</dbReference>
<dbReference type="InterPro" id="IPR008969">
    <property type="entry name" value="CarboxyPept-like_regulatory"/>
</dbReference>
<dbReference type="PANTHER" id="PTHR30069">
    <property type="entry name" value="TONB-DEPENDENT OUTER MEMBRANE RECEPTOR"/>
    <property type="match status" value="1"/>
</dbReference>
<dbReference type="FunFam" id="2.60.40.1120:FF:000003">
    <property type="entry name" value="Outer membrane protein Omp121"/>
    <property type="match status" value="1"/>
</dbReference>
<dbReference type="InterPro" id="IPR012910">
    <property type="entry name" value="Plug_dom"/>
</dbReference>
<evidence type="ECO:0000256" key="6">
    <source>
        <dbReference type="ARBA" id="ARBA00023237"/>
    </source>
</evidence>
<dbReference type="InterPro" id="IPR039426">
    <property type="entry name" value="TonB-dep_rcpt-like"/>
</dbReference>
<dbReference type="RefSeq" id="WP_011109115.1">
    <property type="nucleotide sequence ID" value="NZ_CAXKYD010000002.1"/>
</dbReference>
<proteinExistence type="inferred from homology"/>
<dbReference type="GO" id="GO:0009279">
    <property type="term" value="C:cell outer membrane"/>
    <property type="evidence" value="ECO:0007669"/>
    <property type="project" value="UniProtKB-SubCell"/>
</dbReference>
<gene>
    <name evidence="8" type="ORF">GAN91_00375</name>
</gene>
<dbReference type="NCBIfam" id="TIGR04057">
    <property type="entry name" value="SusC_RagA_signa"/>
    <property type="match status" value="1"/>
</dbReference>
<keyword evidence="3 7" id="KW-1134">Transmembrane beta strand</keyword>
<dbReference type="AlphaFoldDB" id="A0A2J6A2F0"/>
<dbReference type="Proteomes" id="UP000436858">
    <property type="component" value="Unassembled WGS sequence"/>
</dbReference>
<reference evidence="8 9" key="1">
    <citation type="journal article" date="2019" name="Nat. Med.">
        <title>A library of human gut bacterial isolates paired with longitudinal multiomics data enables mechanistic microbiome research.</title>
        <authorList>
            <person name="Poyet M."/>
            <person name="Groussin M."/>
            <person name="Gibbons S.M."/>
            <person name="Avila-Pacheco J."/>
            <person name="Jiang X."/>
            <person name="Kearney S.M."/>
            <person name="Perrotta A.R."/>
            <person name="Berdy B."/>
            <person name="Zhao S."/>
            <person name="Lieberman T.D."/>
            <person name="Swanson P.K."/>
            <person name="Smith M."/>
            <person name="Roesemann S."/>
            <person name="Alexander J.E."/>
            <person name="Rich S.A."/>
            <person name="Livny J."/>
            <person name="Vlamakis H."/>
            <person name="Clish C."/>
            <person name="Bullock K."/>
            <person name="Deik A."/>
            <person name="Scott J."/>
            <person name="Pierce K.A."/>
            <person name="Xavier R.J."/>
            <person name="Alm E.J."/>
        </authorList>
    </citation>
    <scope>NUCLEOTIDE SEQUENCE [LARGE SCALE GENOMIC DNA]</scope>
    <source>
        <strain evidence="8 9">BIOML-A162</strain>
    </source>
</reference>
<accession>A0A2J6A2F0</accession>
<dbReference type="GeneID" id="60925296"/>
<keyword evidence="6 7" id="KW-0998">Cell outer membrane</keyword>